<sequence length="208" mass="23063">MLFTIQSFNLGPVQTNAYLLTNAETKEAVVIDPGMNPDRLLQALDGLSVKAILLTHAHFDHIGGVDLVRKAHPCPVYIHELEAEWLTTPELNGSTMWQQVTPPMSMKPAEHLLQDGDTLELIGHSFYVMHTPGHSPGSVSFLHDKHLFAGDVLFRESVGRTDLRDGSMKTLLNSIHKKLYTLSDEVTVYPGHGPTTTIGYEKSHNPFT</sequence>
<feature type="domain" description="Metallo-beta-lactamase" evidence="8">
    <location>
        <begin position="14"/>
        <end position="192"/>
    </location>
</feature>
<dbReference type="SMART" id="SM00849">
    <property type="entry name" value="Lactamase_B"/>
    <property type="match status" value="1"/>
</dbReference>
<evidence type="ECO:0000256" key="5">
    <source>
        <dbReference type="ARBA" id="ARBA00034221"/>
    </source>
</evidence>
<dbReference type="InterPro" id="IPR001279">
    <property type="entry name" value="Metallo-B-lactamas"/>
</dbReference>
<keyword evidence="10" id="KW-1185">Reference proteome</keyword>
<evidence type="ECO:0000256" key="2">
    <source>
        <dbReference type="ARBA" id="ARBA00022723"/>
    </source>
</evidence>
<comment type="catalytic activity">
    <reaction evidence="7">
        <text>3',5'-cyclic UMP + H2O = UMP + H(+)</text>
        <dbReference type="Rhea" id="RHEA:70575"/>
        <dbReference type="ChEBI" id="CHEBI:15377"/>
        <dbReference type="ChEBI" id="CHEBI:15378"/>
        <dbReference type="ChEBI" id="CHEBI:57865"/>
        <dbReference type="ChEBI" id="CHEBI:184387"/>
    </reaction>
    <physiologicalReaction direction="left-to-right" evidence="7">
        <dbReference type="Rhea" id="RHEA:70576"/>
    </physiologicalReaction>
</comment>
<accession>A0ABT4H3Y2</accession>
<evidence type="ECO:0000256" key="4">
    <source>
        <dbReference type="ARBA" id="ARBA00022833"/>
    </source>
</evidence>
<comment type="cofactor">
    <cofactor evidence="1">
        <name>Zn(2+)</name>
        <dbReference type="ChEBI" id="CHEBI:29105"/>
    </cofactor>
</comment>
<organism evidence="9 10">
    <name type="scientific">Paenibacillus alvei</name>
    <name type="common">Bacillus alvei</name>
    <dbReference type="NCBI Taxonomy" id="44250"/>
    <lineage>
        <taxon>Bacteria</taxon>
        <taxon>Bacillati</taxon>
        <taxon>Bacillota</taxon>
        <taxon>Bacilli</taxon>
        <taxon>Bacillales</taxon>
        <taxon>Paenibacillaceae</taxon>
        <taxon>Paenibacillus</taxon>
    </lineage>
</organism>
<dbReference type="Pfam" id="PF00753">
    <property type="entry name" value="Lactamase_B"/>
    <property type="match status" value="1"/>
</dbReference>
<keyword evidence="2" id="KW-0479">Metal-binding</keyword>
<dbReference type="SUPFAM" id="SSF56281">
    <property type="entry name" value="Metallo-hydrolase/oxidoreductase"/>
    <property type="match status" value="1"/>
</dbReference>
<evidence type="ECO:0000256" key="6">
    <source>
        <dbReference type="ARBA" id="ARBA00034301"/>
    </source>
</evidence>
<protein>
    <submittedName>
        <fullName evidence="9">MBL fold metallo-hydrolase</fullName>
    </submittedName>
</protein>
<dbReference type="PANTHER" id="PTHR46233:SF3">
    <property type="entry name" value="HYDROXYACYLGLUTATHIONE HYDROLASE GLOC"/>
    <property type="match status" value="1"/>
</dbReference>
<dbReference type="Gene3D" id="3.60.15.10">
    <property type="entry name" value="Ribonuclease Z/Hydroxyacylglutathione hydrolase-like"/>
    <property type="match status" value="1"/>
</dbReference>
<name>A0ABT4H3Y2_PAEAL</name>
<evidence type="ECO:0000259" key="8">
    <source>
        <dbReference type="SMART" id="SM00849"/>
    </source>
</evidence>
<gene>
    <name evidence="9" type="ORF">M5X12_24400</name>
</gene>
<dbReference type="InterPro" id="IPR051453">
    <property type="entry name" value="MBL_Glyoxalase_II"/>
</dbReference>
<dbReference type="PANTHER" id="PTHR46233">
    <property type="entry name" value="HYDROXYACYLGLUTATHIONE HYDROLASE GLOC"/>
    <property type="match status" value="1"/>
</dbReference>
<dbReference type="CDD" id="cd06262">
    <property type="entry name" value="metallo-hydrolase-like_MBL-fold"/>
    <property type="match status" value="1"/>
</dbReference>
<evidence type="ECO:0000313" key="10">
    <source>
        <dbReference type="Proteomes" id="UP001527181"/>
    </source>
</evidence>
<evidence type="ECO:0000256" key="1">
    <source>
        <dbReference type="ARBA" id="ARBA00001947"/>
    </source>
</evidence>
<comment type="catalytic activity">
    <reaction evidence="5">
        <text>3',5'-cyclic CMP + H2O = CMP + H(+)</text>
        <dbReference type="Rhea" id="RHEA:72675"/>
        <dbReference type="ChEBI" id="CHEBI:15377"/>
        <dbReference type="ChEBI" id="CHEBI:15378"/>
        <dbReference type="ChEBI" id="CHEBI:58003"/>
        <dbReference type="ChEBI" id="CHEBI:60377"/>
    </reaction>
    <physiologicalReaction direction="left-to-right" evidence="5">
        <dbReference type="Rhea" id="RHEA:72676"/>
    </physiologicalReaction>
</comment>
<dbReference type="InterPro" id="IPR036866">
    <property type="entry name" value="RibonucZ/Hydroxyglut_hydro"/>
</dbReference>
<dbReference type="EMBL" id="JAMDNP010000060">
    <property type="protein sequence ID" value="MCY9763654.1"/>
    <property type="molecule type" value="Genomic_DNA"/>
</dbReference>
<comment type="function">
    <text evidence="6">Counteracts the endogenous Pycsar antiviral defense system. Phosphodiesterase that enables metal-dependent hydrolysis of host cyclic nucleotide Pycsar defense signals such as cCMP and cUMP.</text>
</comment>
<keyword evidence="3" id="KW-0378">Hydrolase</keyword>
<reference evidence="9 10" key="1">
    <citation type="submission" date="2022-05" db="EMBL/GenBank/DDBJ databases">
        <title>Genome Sequencing of Bee-Associated Microbes.</title>
        <authorList>
            <person name="Dunlap C."/>
        </authorList>
    </citation>
    <scope>NUCLEOTIDE SEQUENCE [LARGE SCALE GENOMIC DNA]</scope>
    <source>
        <strain evidence="9 10">NRRL B-04010</strain>
    </source>
</reference>
<evidence type="ECO:0000313" key="9">
    <source>
        <dbReference type="EMBL" id="MCY9763654.1"/>
    </source>
</evidence>
<keyword evidence="4" id="KW-0862">Zinc</keyword>
<evidence type="ECO:0000256" key="7">
    <source>
        <dbReference type="ARBA" id="ARBA00048505"/>
    </source>
</evidence>
<proteinExistence type="predicted"/>
<dbReference type="Proteomes" id="UP001527181">
    <property type="component" value="Unassembled WGS sequence"/>
</dbReference>
<comment type="caution">
    <text evidence="9">The sequence shown here is derived from an EMBL/GenBank/DDBJ whole genome shotgun (WGS) entry which is preliminary data.</text>
</comment>
<evidence type="ECO:0000256" key="3">
    <source>
        <dbReference type="ARBA" id="ARBA00022801"/>
    </source>
</evidence>